<dbReference type="Proteomes" id="UP001139534">
    <property type="component" value="Unassembled WGS sequence"/>
</dbReference>
<dbReference type="RefSeq" id="WP_248552517.1">
    <property type="nucleotide sequence ID" value="NZ_JALPRK010000013.1"/>
</dbReference>
<keyword evidence="1" id="KW-0812">Transmembrane</keyword>
<keyword evidence="3" id="KW-1185">Reference proteome</keyword>
<dbReference type="EMBL" id="JALPRK010000013">
    <property type="protein sequence ID" value="MCK8488445.1"/>
    <property type="molecule type" value="Genomic_DNA"/>
</dbReference>
<gene>
    <name evidence="2" type="ORF">M0651_14820</name>
</gene>
<evidence type="ECO:0000313" key="3">
    <source>
        <dbReference type="Proteomes" id="UP001139534"/>
    </source>
</evidence>
<keyword evidence="1" id="KW-1133">Transmembrane helix</keyword>
<feature type="transmembrane region" description="Helical" evidence="1">
    <location>
        <begin position="7"/>
        <end position="23"/>
    </location>
</feature>
<evidence type="ECO:0000256" key="1">
    <source>
        <dbReference type="SAM" id="Phobius"/>
    </source>
</evidence>
<sequence length="132" mass="15642">MKNSKGYFYYFVWMLGALVLMYYGNQFTDMMNHKTQTLDKIDYGLIGKIVYGLAFGLYLSFLNGFPNRRKFHRPLFAFVFVPSFLLLIYPIITIYVKQIYIVGYFEIVRDPQFFFFGMLSALSLMKSTFTTR</sequence>
<feature type="transmembrane region" description="Helical" evidence="1">
    <location>
        <begin position="112"/>
        <end position="129"/>
    </location>
</feature>
<keyword evidence="1" id="KW-0472">Membrane</keyword>
<name>A0A9X1XZ91_9BACL</name>
<feature type="transmembrane region" description="Helical" evidence="1">
    <location>
        <begin position="43"/>
        <end position="62"/>
    </location>
</feature>
<evidence type="ECO:0000313" key="2">
    <source>
        <dbReference type="EMBL" id="MCK8488445.1"/>
    </source>
</evidence>
<proteinExistence type="predicted"/>
<comment type="caution">
    <text evidence="2">The sequence shown here is derived from an EMBL/GenBank/DDBJ whole genome shotgun (WGS) entry which is preliminary data.</text>
</comment>
<protein>
    <submittedName>
        <fullName evidence="2">Uncharacterized protein</fullName>
    </submittedName>
</protein>
<organism evidence="2 3">
    <name type="scientific">Paenibacillus mellifer</name>
    <dbReference type="NCBI Taxonomy" id="2937794"/>
    <lineage>
        <taxon>Bacteria</taxon>
        <taxon>Bacillati</taxon>
        <taxon>Bacillota</taxon>
        <taxon>Bacilli</taxon>
        <taxon>Bacillales</taxon>
        <taxon>Paenibacillaceae</taxon>
        <taxon>Paenibacillus</taxon>
    </lineage>
</organism>
<reference evidence="2" key="1">
    <citation type="submission" date="2022-04" db="EMBL/GenBank/DDBJ databases">
        <authorList>
            <person name="Seo M.-J."/>
        </authorList>
    </citation>
    <scope>NUCLEOTIDE SEQUENCE</scope>
    <source>
        <strain evidence="2">MBLB2552</strain>
    </source>
</reference>
<accession>A0A9X1XZ91</accession>
<dbReference type="AlphaFoldDB" id="A0A9X1XZ91"/>
<feature type="transmembrane region" description="Helical" evidence="1">
    <location>
        <begin position="74"/>
        <end position="92"/>
    </location>
</feature>